<reference evidence="2" key="1">
    <citation type="submission" date="2022-01" db="EMBL/GenBank/DDBJ databases">
        <title>Genome Sequence Resource for Two Populations of Ditylenchus destructor, the Migratory Endoparasitic Phytonematode.</title>
        <authorList>
            <person name="Zhang H."/>
            <person name="Lin R."/>
            <person name="Xie B."/>
        </authorList>
    </citation>
    <scope>NUCLEOTIDE SEQUENCE</scope>
    <source>
        <strain evidence="2">BazhouSP</strain>
    </source>
</reference>
<name>A0AAD4MXU9_9BILA</name>
<keyword evidence="3" id="KW-1185">Reference proteome</keyword>
<dbReference type="AlphaFoldDB" id="A0AAD4MXU9"/>
<evidence type="ECO:0000256" key="1">
    <source>
        <dbReference type="SAM" id="MobiDB-lite"/>
    </source>
</evidence>
<sequence length="114" mass="12893">MAAATPPSQQAQQPADWPAVVGQRYNKNRKPDSRFDVHHQKRIVNSVDPLLPFSVFVCFLAAVSPKNSKKKGKVENGERLQATISRALAKRKRLSDCHFLMPMAAGRRWQRLTI</sequence>
<organism evidence="2 3">
    <name type="scientific">Ditylenchus destructor</name>
    <dbReference type="NCBI Taxonomy" id="166010"/>
    <lineage>
        <taxon>Eukaryota</taxon>
        <taxon>Metazoa</taxon>
        <taxon>Ecdysozoa</taxon>
        <taxon>Nematoda</taxon>
        <taxon>Chromadorea</taxon>
        <taxon>Rhabditida</taxon>
        <taxon>Tylenchina</taxon>
        <taxon>Tylenchomorpha</taxon>
        <taxon>Sphaerularioidea</taxon>
        <taxon>Anguinidae</taxon>
        <taxon>Anguininae</taxon>
        <taxon>Ditylenchus</taxon>
    </lineage>
</organism>
<accession>A0AAD4MXU9</accession>
<proteinExistence type="predicted"/>
<evidence type="ECO:0000313" key="2">
    <source>
        <dbReference type="EMBL" id="KAI1708126.1"/>
    </source>
</evidence>
<feature type="region of interest" description="Disordered" evidence="1">
    <location>
        <begin position="1"/>
        <end position="34"/>
    </location>
</feature>
<dbReference type="EMBL" id="JAKKPZ010000037">
    <property type="protein sequence ID" value="KAI1708126.1"/>
    <property type="molecule type" value="Genomic_DNA"/>
</dbReference>
<protein>
    <submittedName>
        <fullName evidence="2">Uncharacterized protein</fullName>
    </submittedName>
</protein>
<feature type="compositionally biased region" description="Low complexity" evidence="1">
    <location>
        <begin position="1"/>
        <end position="19"/>
    </location>
</feature>
<gene>
    <name evidence="2" type="ORF">DdX_12074</name>
</gene>
<dbReference type="Proteomes" id="UP001201812">
    <property type="component" value="Unassembled WGS sequence"/>
</dbReference>
<comment type="caution">
    <text evidence="2">The sequence shown here is derived from an EMBL/GenBank/DDBJ whole genome shotgun (WGS) entry which is preliminary data.</text>
</comment>
<evidence type="ECO:0000313" key="3">
    <source>
        <dbReference type="Proteomes" id="UP001201812"/>
    </source>
</evidence>